<dbReference type="GO" id="GO:0016020">
    <property type="term" value="C:membrane"/>
    <property type="evidence" value="ECO:0007669"/>
    <property type="project" value="UniProtKB-SubCell"/>
</dbReference>
<comment type="similarity">
    <text evidence="2">Belongs to the major facilitator superfamily. Sugar transporter (TC 2.A.1.1) family.</text>
</comment>
<feature type="transmembrane region" description="Helical" evidence="8">
    <location>
        <begin position="135"/>
        <end position="155"/>
    </location>
</feature>
<feature type="compositionally biased region" description="Basic and acidic residues" evidence="7">
    <location>
        <begin position="508"/>
        <end position="525"/>
    </location>
</feature>
<dbReference type="PROSITE" id="PS50850">
    <property type="entry name" value="MFS"/>
    <property type="match status" value="1"/>
</dbReference>
<organism evidence="10 11">
    <name type="scientific">Elsinoe australis</name>
    <dbReference type="NCBI Taxonomy" id="40998"/>
    <lineage>
        <taxon>Eukaryota</taxon>
        <taxon>Fungi</taxon>
        <taxon>Dikarya</taxon>
        <taxon>Ascomycota</taxon>
        <taxon>Pezizomycotina</taxon>
        <taxon>Dothideomycetes</taxon>
        <taxon>Dothideomycetidae</taxon>
        <taxon>Myriangiales</taxon>
        <taxon>Elsinoaceae</taxon>
        <taxon>Elsinoe</taxon>
    </lineage>
</organism>
<feature type="domain" description="Major facilitator superfamily (MFS) profile" evidence="9">
    <location>
        <begin position="36"/>
        <end position="474"/>
    </location>
</feature>
<evidence type="ECO:0000259" key="9">
    <source>
        <dbReference type="PROSITE" id="PS50850"/>
    </source>
</evidence>
<evidence type="ECO:0000256" key="1">
    <source>
        <dbReference type="ARBA" id="ARBA00004141"/>
    </source>
</evidence>
<evidence type="ECO:0000313" key="11">
    <source>
        <dbReference type="Proteomes" id="UP000243723"/>
    </source>
</evidence>
<keyword evidence="10" id="KW-0762">Sugar transport</keyword>
<reference evidence="10 11" key="1">
    <citation type="submission" date="2017-05" db="EMBL/GenBank/DDBJ databases">
        <title>Draft genome sequence of Elsinoe australis.</title>
        <authorList>
            <person name="Cheng Q."/>
        </authorList>
    </citation>
    <scope>NUCLEOTIDE SEQUENCE [LARGE SCALE GENOMIC DNA]</scope>
    <source>
        <strain evidence="10 11">NL1</strain>
    </source>
</reference>
<feature type="transmembrane region" description="Helical" evidence="8">
    <location>
        <begin position="382"/>
        <end position="410"/>
    </location>
</feature>
<sequence>MAPPAAKTTEDIATGINLDEVPPFWKRKNGMLLYFLLTSSFFSSLASGFDGSMTNAMQFLPVWQERFNHPRGSTLGLFGASNQIGAILPLILFPWLGDKYGRRVPTAIGATIIIVAALIQTFAIDLGMFIGGKAILGIGTSIVQLGAPVLVTELCHPKERARFTSFYNTSINLGYVIGAWVTFGSAKIPTDWQWKLPTLLQAAPSVYQLALIYFSPESPRWLIAHNREEEALALLEKWHGDGGSPSGQRVVSVQFTEIKSALAFEAENRVSWRHFFTAPGNWKRVVLCTAVATFSQTSGNLLVSNYLPPILRDTGITDVTDTTLINGGVTLWSYLVGLAVALCIDRFPRRAFFLTGSGGVVVVFVAWTVAAQQYVDTDSLAAGRFVVAAVFLFQTFYTIAWLNLVVTYPLEILPYNLRAKGWSYVLLVVFVSGIYGNYINPIGIENLGWRFYIYYCVWVAVVFAFVYFFFVETRGPTLEELALLFEKDKRLKGVGKVVDEEGGEGDGEGEKRSLEGEERVEHKAE</sequence>
<feature type="transmembrane region" description="Helical" evidence="8">
    <location>
        <begin position="323"/>
        <end position="344"/>
    </location>
</feature>
<evidence type="ECO:0000256" key="6">
    <source>
        <dbReference type="ARBA" id="ARBA00023136"/>
    </source>
</evidence>
<dbReference type="Gene3D" id="1.20.1250.20">
    <property type="entry name" value="MFS general substrate transporter like domains"/>
    <property type="match status" value="1"/>
</dbReference>
<keyword evidence="3" id="KW-0813">Transport</keyword>
<feature type="transmembrane region" description="Helical" evidence="8">
    <location>
        <begin position="451"/>
        <end position="470"/>
    </location>
</feature>
<dbReference type="PANTHER" id="PTHR48022:SF64">
    <property type="entry name" value="MAJOR FACILITATOR SUPERFAMILY (MFS) PROFILE DOMAIN-CONTAINING PROTEIN"/>
    <property type="match status" value="1"/>
</dbReference>
<keyword evidence="6 8" id="KW-0472">Membrane</keyword>
<evidence type="ECO:0000256" key="2">
    <source>
        <dbReference type="ARBA" id="ARBA00010992"/>
    </source>
</evidence>
<keyword evidence="5 8" id="KW-1133">Transmembrane helix</keyword>
<feature type="transmembrane region" description="Helical" evidence="8">
    <location>
        <begin position="108"/>
        <end position="129"/>
    </location>
</feature>
<feature type="transmembrane region" description="Helical" evidence="8">
    <location>
        <begin position="422"/>
        <end position="439"/>
    </location>
</feature>
<gene>
    <name evidence="10" type="ORF">B9Z65_6549</name>
</gene>
<comment type="subcellular location">
    <subcellularLocation>
        <location evidence="1">Membrane</location>
        <topology evidence="1">Multi-pass membrane protein</topology>
    </subcellularLocation>
</comment>
<dbReference type="FunFam" id="1.20.1250.20:FF:000134">
    <property type="entry name" value="MFS sugar transporter protein"/>
    <property type="match status" value="1"/>
</dbReference>
<feature type="transmembrane region" description="Helical" evidence="8">
    <location>
        <begin position="75"/>
        <end position="96"/>
    </location>
</feature>
<feature type="transmembrane region" description="Helical" evidence="8">
    <location>
        <begin position="351"/>
        <end position="370"/>
    </location>
</feature>
<evidence type="ECO:0000256" key="7">
    <source>
        <dbReference type="SAM" id="MobiDB-lite"/>
    </source>
</evidence>
<dbReference type="OrthoDB" id="6133115at2759"/>
<dbReference type="Proteomes" id="UP000243723">
    <property type="component" value="Unassembled WGS sequence"/>
</dbReference>
<dbReference type="InterPro" id="IPR020846">
    <property type="entry name" value="MFS_dom"/>
</dbReference>
<dbReference type="EMBL" id="NHZQ01000060">
    <property type="protein sequence ID" value="PSK56925.1"/>
    <property type="molecule type" value="Genomic_DNA"/>
</dbReference>
<proteinExistence type="inferred from homology"/>
<evidence type="ECO:0000256" key="4">
    <source>
        <dbReference type="ARBA" id="ARBA00022692"/>
    </source>
</evidence>
<accession>A0A2P8A8Y3</accession>
<dbReference type="GO" id="GO:0005351">
    <property type="term" value="F:carbohydrate:proton symporter activity"/>
    <property type="evidence" value="ECO:0007669"/>
    <property type="project" value="TreeGrafter"/>
</dbReference>
<comment type="caution">
    <text evidence="10">The sequence shown here is derived from an EMBL/GenBank/DDBJ whole genome shotgun (WGS) entry which is preliminary data.</text>
</comment>
<evidence type="ECO:0000256" key="5">
    <source>
        <dbReference type="ARBA" id="ARBA00022989"/>
    </source>
</evidence>
<dbReference type="InterPro" id="IPR050360">
    <property type="entry name" value="MFS_Sugar_Transporters"/>
</dbReference>
<keyword evidence="11" id="KW-1185">Reference proteome</keyword>
<dbReference type="SUPFAM" id="SSF103473">
    <property type="entry name" value="MFS general substrate transporter"/>
    <property type="match status" value="1"/>
</dbReference>
<dbReference type="InterPro" id="IPR036259">
    <property type="entry name" value="MFS_trans_sf"/>
</dbReference>
<feature type="region of interest" description="Disordered" evidence="7">
    <location>
        <begin position="496"/>
        <end position="525"/>
    </location>
</feature>
<evidence type="ECO:0000313" key="10">
    <source>
        <dbReference type="EMBL" id="PSK56925.1"/>
    </source>
</evidence>
<dbReference type="InterPro" id="IPR005828">
    <property type="entry name" value="MFS_sugar_transport-like"/>
</dbReference>
<dbReference type="PANTHER" id="PTHR48022">
    <property type="entry name" value="PLASTIDIC GLUCOSE TRANSPORTER 4"/>
    <property type="match status" value="1"/>
</dbReference>
<keyword evidence="4 8" id="KW-0812">Transmembrane</keyword>
<dbReference type="Pfam" id="PF00083">
    <property type="entry name" value="Sugar_tr"/>
    <property type="match status" value="1"/>
</dbReference>
<name>A0A2P8A8Y3_9PEZI</name>
<feature type="transmembrane region" description="Helical" evidence="8">
    <location>
        <begin position="31"/>
        <end position="49"/>
    </location>
</feature>
<protein>
    <submittedName>
        <fullName evidence="10">High-affinity glucose transporter</fullName>
    </submittedName>
</protein>
<evidence type="ECO:0000256" key="3">
    <source>
        <dbReference type="ARBA" id="ARBA00022448"/>
    </source>
</evidence>
<dbReference type="AlphaFoldDB" id="A0A2P8A8Y3"/>
<evidence type="ECO:0000256" key="8">
    <source>
        <dbReference type="SAM" id="Phobius"/>
    </source>
</evidence>